<reference evidence="5" key="1">
    <citation type="journal article" date="2014" name="Proc. Natl. Acad. Sci. U.S.A.">
        <title>Extensive sampling of basidiomycete genomes demonstrates inadequacy of the white-rot/brown-rot paradigm for wood decay fungi.</title>
        <authorList>
            <person name="Riley R."/>
            <person name="Salamov A.A."/>
            <person name="Brown D.W."/>
            <person name="Nagy L.G."/>
            <person name="Floudas D."/>
            <person name="Held B.W."/>
            <person name="Levasseur A."/>
            <person name="Lombard V."/>
            <person name="Morin E."/>
            <person name="Otillar R."/>
            <person name="Lindquist E.A."/>
            <person name="Sun H."/>
            <person name="LaButti K.M."/>
            <person name="Schmutz J."/>
            <person name="Jabbour D."/>
            <person name="Luo H."/>
            <person name="Baker S.E."/>
            <person name="Pisabarro A.G."/>
            <person name="Walton J.D."/>
            <person name="Blanchette R.A."/>
            <person name="Henrissat B."/>
            <person name="Martin F."/>
            <person name="Cullen D."/>
            <person name="Hibbett D.S."/>
            <person name="Grigoriev I.V."/>
        </authorList>
    </citation>
    <scope>NUCLEOTIDE SEQUENCE [LARGE SCALE GENOMIC DNA]</scope>
    <source>
        <strain evidence="5">CBS 339.88</strain>
    </source>
</reference>
<dbReference type="GO" id="GO:0048038">
    <property type="term" value="F:quinone binding"/>
    <property type="evidence" value="ECO:0007669"/>
    <property type="project" value="TreeGrafter"/>
</dbReference>
<dbReference type="AlphaFoldDB" id="A0A067S5W3"/>
<dbReference type="STRING" id="685588.A0A067S5W3"/>
<dbReference type="Proteomes" id="UP000027222">
    <property type="component" value="Unassembled WGS sequence"/>
</dbReference>
<dbReference type="PRINTS" id="PR00081">
    <property type="entry name" value="GDHRDH"/>
</dbReference>
<dbReference type="GO" id="GO:0006633">
    <property type="term" value="P:fatty acid biosynthetic process"/>
    <property type="evidence" value="ECO:0007669"/>
    <property type="project" value="TreeGrafter"/>
</dbReference>
<dbReference type="Pfam" id="PF13561">
    <property type="entry name" value="adh_short_C2"/>
    <property type="match status" value="1"/>
</dbReference>
<accession>A0A067S5W3</accession>
<dbReference type="OrthoDB" id="498125at2759"/>
<dbReference type="PRINTS" id="PR00080">
    <property type="entry name" value="SDRFAMILY"/>
</dbReference>
<dbReference type="PROSITE" id="PS00061">
    <property type="entry name" value="ADH_SHORT"/>
    <property type="match status" value="1"/>
</dbReference>
<dbReference type="EMBL" id="KL142425">
    <property type="protein sequence ID" value="KDR66235.1"/>
    <property type="molecule type" value="Genomic_DNA"/>
</dbReference>
<dbReference type="SUPFAM" id="SSF51735">
    <property type="entry name" value="NAD(P)-binding Rossmann-fold domains"/>
    <property type="match status" value="1"/>
</dbReference>
<keyword evidence="2" id="KW-0521">NADP</keyword>
<dbReference type="InterPro" id="IPR020904">
    <property type="entry name" value="Sc_DH/Rdtase_CS"/>
</dbReference>
<dbReference type="Gene3D" id="3.40.50.720">
    <property type="entry name" value="NAD(P)-binding Rossmann-like Domain"/>
    <property type="match status" value="1"/>
</dbReference>
<proteinExistence type="inferred from homology"/>
<evidence type="ECO:0008006" key="6">
    <source>
        <dbReference type="Google" id="ProtNLM"/>
    </source>
</evidence>
<keyword evidence="5" id="KW-1185">Reference proteome</keyword>
<dbReference type="InterPro" id="IPR036291">
    <property type="entry name" value="NAD(P)-bd_dom_sf"/>
</dbReference>
<evidence type="ECO:0000256" key="1">
    <source>
        <dbReference type="ARBA" id="ARBA00006484"/>
    </source>
</evidence>
<dbReference type="PANTHER" id="PTHR42760:SF121">
    <property type="entry name" value="3-OXOACYL-(ACYL-CARRIER-PROTEIN) REDUCTASE"/>
    <property type="match status" value="1"/>
</dbReference>
<evidence type="ECO:0000313" key="4">
    <source>
        <dbReference type="EMBL" id="KDR66235.1"/>
    </source>
</evidence>
<dbReference type="PANTHER" id="PTHR42760">
    <property type="entry name" value="SHORT-CHAIN DEHYDROGENASES/REDUCTASES FAMILY MEMBER"/>
    <property type="match status" value="1"/>
</dbReference>
<evidence type="ECO:0000313" key="5">
    <source>
        <dbReference type="Proteomes" id="UP000027222"/>
    </source>
</evidence>
<name>A0A067S5W3_GALM3</name>
<organism evidence="4 5">
    <name type="scientific">Galerina marginata (strain CBS 339.88)</name>
    <dbReference type="NCBI Taxonomy" id="685588"/>
    <lineage>
        <taxon>Eukaryota</taxon>
        <taxon>Fungi</taxon>
        <taxon>Dikarya</taxon>
        <taxon>Basidiomycota</taxon>
        <taxon>Agaricomycotina</taxon>
        <taxon>Agaricomycetes</taxon>
        <taxon>Agaricomycetidae</taxon>
        <taxon>Agaricales</taxon>
        <taxon>Agaricineae</taxon>
        <taxon>Strophariaceae</taxon>
        <taxon>Galerina</taxon>
    </lineage>
</organism>
<evidence type="ECO:0000256" key="3">
    <source>
        <dbReference type="SAM" id="MobiDB-lite"/>
    </source>
</evidence>
<dbReference type="GO" id="GO:0016616">
    <property type="term" value="F:oxidoreductase activity, acting on the CH-OH group of donors, NAD or NADP as acceptor"/>
    <property type="evidence" value="ECO:0007669"/>
    <property type="project" value="TreeGrafter"/>
</dbReference>
<sequence>MPGIALVTGASQGIGRAIACRLAKDGFQVALNDLPSRQSQLEGVRAEIEEIGSQAFLFFADVSAESQVEQMINDVVQKMGGLDVLVANAGICITKPFLETTREDLAKLLSVNVEGVFFCYKHAALQMIKQGRGGRIIGASSIAGKQAWPLLGAYSTTKFAVRGMTQGAALELGKHNITVNAYAPGAVDTDMLHHIRQETAQNAAKAGTQAPPRRPPLGRESTPEEIAGLVSYLVSKDAAMITGQCVSINGGMFFD</sequence>
<dbReference type="InterPro" id="IPR002347">
    <property type="entry name" value="SDR_fam"/>
</dbReference>
<comment type="similarity">
    <text evidence="1">Belongs to the short-chain dehydrogenases/reductases (SDR) family.</text>
</comment>
<dbReference type="HOGENOM" id="CLU_010194_1_0_1"/>
<protein>
    <recommendedName>
        <fullName evidence="6">NAD(P)-binding protein</fullName>
    </recommendedName>
</protein>
<dbReference type="FunFam" id="3.40.50.720:FF:000084">
    <property type="entry name" value="Short-chain dehydrogenase reductase"/>
    <property type="match status" value="1"/>
</dbReference>
<evidence type="ECO:0000256" key="2">
    <source>
        <dbReference type="ARBA" id="ARBA00022857"/>
    </source>
</evidence>
<feature type="region of interest" description="Disordered" evidence="3">
    <location>
        <begin position="200"/>
        <end position="221"/>
    </location>
</feature>
<gene>
    <name evidence="4" type="ORF">GALMADRAFT_131069</name>
</gene>